<accession>A0A6A7YB63</accession>
<dbReference type="AlphaFoldDB" id="A0A6A7YB63"/>
<protein>
    <submittedName>
        <fullName evidence="1">Uncharacterized protein</fullName>
    </submittedName>
</protein>
<organism evidence="1 2">
    <name type="scientific">Segnochrobactrum spirostomi</name>
    <dbReference type="NCBI Taxonomy" id="2608987"/>
    <lineage>
        <taxon>Bacteria</taxon>
        <taxon>Pseudomonadati</taxon>
        <taxon>Pseudomonadota</taxon>
        <taxon>Alphaproteobacteria</taxon>
        <taxon>Hyphomicrobiales</taxon>
        <taxon>Segnochrobactraceae</taxon>
        <taxon>Segnochrobactrum</taxon>
    </lineage>
</organism>
<evidence type="ECO:0000313" key="1">
    <source>
        <dbReference type="EMBL" id="MQT15191.1"/>
    </source>
</evidence>
<gene>
    <name evidence="1" type="ORF">F0357_21525</name>
</gene>
<reference evidence="1 2" key="1">
    <citation type="submission" date="2019-09" db="EMBL/GenBank/DDBJ databases">
        <title>Segnochrobactrum spirostomi gen. nov., sp. nov., isolated from the ciliate Spirostomum cf. yagiui and description of a novel family, Segnochrobactraceae fam. nov. within the order Rhizobiales of the class Alphaproteobacteria.</title>
        <authorList>
            <person name="Akter S."/>
            <person name="Shazib S.U.A."/>
            <person name="Shin M.K."/>
        </authorList>
    </citation>
    <scope>NUCLEOTIDE SEQUENCE [LARGE SCALE GENOMIC DNA]</scope>
    <source>
        <strain evidence="1 2">Sp-1</strain>
    </source>
</reference>
<dbReference type="EMBL" id="VWNA01000003">
    <property type="protein sequence ID" value="MQT15191.1"/>
    <property type="molecule type" value="Genomic_DNA"/>
</dbReference>
<evidence type="ECO:0000313" key="2">
    <source>
        <dbReference type="Proteomes" id="UP000332515"/>
    </source>
</evidence>
<comment type="caution">
    <text evidence="1">The sequence shown here is derived from an EMBL/GenBank/DDBJ whole genome shotgun (WGS) entry which is preliminary data.</text>
</comment>
<dbReference type="RefSeq" id="WP_153489816.1">
    <property type="nucleotide sequence ID" value="NZ_VWNA01000003.1"/>
</dbReference>
<keyword evidence="2" id="KW-1185">Reference proteome</keyword>
<sequence length="220" mass="23965">MLHNKYILVTLIVTTLTGGFETHALAGDSCEMMRQSDGPDAGRSILMCPGADGVWRPAPRAAVAQQEHRPDSLAAALDSIVQADSAGWMLNTYNTGSVRNIKILSGSANSTTMNVYGEYTFNNSNTGWVKVKIRNGRLSCLEFWDFPGECRPLGQSGANEVAASVVAAAMTDSQSASTGQSTYCDDYCQTDRRNFQQELDERSINSIKRQVEETRSSYGN</sequence>
<name>A0A6A7YB63_9HYPH</name>
<proteinExistence type="predicted"/>
<dbReference type="Proteomes" id="UP000332515">
    <property type="component" value="Unassembled WGS sequence"/>
</dbReference>